<reference evidence="1 2" key="1">
    <citation type="journal article" date="2022" name="Front. Microbiol.">
        <title>Male-killing mechanisms vary between Spiroplasma species.</title>
        <authorList>
            <person name="Arai H."/>
            <person name="Inoue M."/>
            <person name="Kageyama D."/>
        </authorList>
    </citation>
    <scope>NUCLEOTIDE SEQUENCE [LARGE SCALE GENOMIC DNA]</scope>
    <source>
        <strain evidence="2">sHm</strain>
    </source>
</reference>
<accession>A0ABM8BYV8</accession>
<proteinExistence type="predicted"/>
<dbReference type="Proteomes" id="UP001163387">
    <property type="component" value="Chromosome"/>
</dbReference>
<evidence type="ECO:0000313" key="1">
    <source>
        <dbReference type="EMBL" id="BDT05071.1"/>
    </source>
</evidence>
<protein>
    <submittedName>
        <fullName evidence="1">Uncharacterized protein</fullName>
    </submittedName>
</protein>
<evidence type="ECO:0000313" key="2">
    <source>
        <dbReference type="Proteomes" id="UP001163387"/>
    </source>
</evidence>
<name>A0ABM8BYV8_9MOLU</name>
<sequence>MLNLKEDKRIYLKYEEIEKIFGSCDICHKNSSFANRTCNKCFYKLMSDNDEM</sequence>
<gene>
    <name evidence="1" type="ORF">SHM_27170</name>
</gene>
<organism evidence="1 2">
    <name type="scientific">Spiroplasma ixodetis</name>
    <dbReference type="NCBI Taxonomy" id="2141"/>
    <lineage>
        <taxon>Bacteria</taxon>
        <taxon>Bacillati</taxon>
        <taxon>Mycoplasmatota</taxon>
        <taxon>Mollicutes</taxon>
        <taxon>Entomoplasmatales</taxon>
        <taxon>Spiroplasmataceae</taxon>
        <taxon>Spiroplasma</taxon>
    </lineage>
</organism>
<dbReference type="RefSeq" id="WP_174480550.1">
    <property type="nucleotide sequence ID" value="NZ_AP026933.1"/>
</dbReference>
<keyword evidence="2" id="KW-1185">Reference proteome</keyword>
<dbReference type="EMBL" id="AP026933">
    <property type="protein sequence ID" value="BDT05071.1"/>
    <property type="molecule type" value="Genomic_DNA"/>
</dbReference>